<dbReference type="Proteomes" id="UP000250080">
    <property type="component" value="Chromosome I"/>
</dbReference>
<dbReference type="InterPro" id="IPR051913">
    <property type="entry name" value="GH2_Domain-Containing"/>
</dbReference>
<evidence type="ECO:0000313" key="3">
    <source>
        <dbReference type="Proteomes" id="UP000250080"/>
    </source>
</evidence>
<dbReference type="InterPro" id="IPR008979">
    <property type="entry name" value="Galactose-bd-like_sf"/>
</dbReference>
<dbReference type="GO" id="GO:0016787">
    <property type="term" value="F:hydrolase activity"/>
    <property type="evidence" value="ECO:0007669"/>
    <property type="project" value="UniProtKB-KW"/>
</dbReference>
<dbReference type="Gene3D" id="2.60.120.260">
    <property type="entry name" value="Galactose-binding domain-like"/>
    <property type="match status" value="1"/>
</dbReference>
<gene>
    <name evidence="2" type="ORF">PFR_JS23_350</name>
</gene>
<reference evidence="2 3" key="1">
    <citation type="submission" date="2016-09" db="EMBL/GenBank/DDBJ databases">
        <authorList>
            <person name="Laine KS P."/>
        </authorList>
    </citation>
    <scope>NUCLEOTIDE SEQUENCE [LARGE SCALE GENOMIC DNA]</scope>
    <source>
        <strain evidence="2">PFRJS-23</strain>
    </source>
</reference>
<dbReference type="SUPFAM" id="SSF49785">
    <property type="entry name" value="Galactose-binding domain-like"/>
    <property type="match status" value="1"/>
</dbReference>
<evidence type="ECO:0000256" key="1">
    <source>
        <dbReference type="SAM" id="MobiDB-lite"/>
    </source>
</evidence>
<dbReference type="PANTHER" id="PTHR42732:SF3">
    <property type="entry name" value="HYDROLASE"/>
    <property type="match status" value="1"/>
</dbReference>
<evidence type="ECO:0000313" key="2">
    <source>
        <dbReference type="EMBL" id="SCQ75058.1"/>
    </source>
</evidence>
<dbReference type="EMBL" id="LT618793">
    <property type="protein sequence ID" value="SCQ75058.1"/>
    <property type="molecule type" value="Genomic_DNA"/>
</dbReference>
<name>A0A2C8AVK0_9ACTN</name>
<dbReference type="PANTHER" id="PTHR42732">
    <property type="entry name" value="BETA-GALACTOSIDASE"/>
    <property type="match status" value="1"/>
</dbReference>
<sequence length="635" mass="70421">MATPRGSRPPGDSIRGSRPPADPIRGSRPPADPIRGSRPPADPIRGSRPPADHPRPTMVRPHWALLEGRAGFAHDDQDVGLRQGWFREGRDAQAFDRTIRLPFPPESRASGIGDTGFHPVVWYRIAIPAGMLESLGHGPGRRLLVHFGAVDHDAIVWVDGTEAGSHQGGQSAFTLDITDCLGPGPDHHIVVRAHDDPTDRSQLRGKQDWQPRPHAIWYERSTGIWRPVWLESVPDTHISQLSWRVSLREGTAIALIELNHAPRRGVPVTVTLGLGGKPIAATRATLRERAGRIRVSIPHARRWAWSPANPQLLDATISAGDDRVTSYVGMRDVSVGTRRLEINGQPTYLRQVLEQCYWPDSLYTPPDVQALDDELALIAGLGFNGLRIHQQTPDPRLLYRADRAGLLVFAEIGNAMEYTPLAARRLRREWSDTVLATRSHPSIVCWVPINESWGVPGIAHDAEQAAFATAMATLTRHLDPTRPALSNDGWQHVDSDLLTLHDYTARAVVLRRRYRHKGVQRLRTRDQVGPAARFIVLGDEQRTQLPMLLDECGGVRFAPGAARRGGGWGYSSVRTARGFRRRLAAIMTAIRSSDALGGFCWTQLTDTAQEVNGLCDEQRRPKLDPEQLRAIFGPR</sequence>
<keyword evidence="2" id="KW-0378">Hydrolase</keyword>
<dbReference type="AlphaFoldDB" id="A0A2C8AVK0"/>
<dbReference type="SUPFAM" id="SSF51445">
    <property type="entry name" value="(Trans)glycosidases"/>
    <property type="match status" value="1"/>
</dbReference>
<dbReference type="InterPro" id="IPR017853">
    <property type="entry name" value="GH"/>
</dbReference>
<accession>A0A2C8AVK0</accession>
<protein>
    <submittedName>
        <fullName evidence="2">Glycoside hydrolase family 2 multidomain protein</fullName>
    </submittedName>
</protein>
<organism evidence="2 3">
    <name type="scientific">Propionibacterium freudenreichii</name>
    <dbReference type="NCBI Taxonomy" id="1744"/>
    <lineage>
        <taxon>Bacteria</taxon>
        <taxon>Bacillati</taxon>
        <taxon>Actinomycetota</taxon>
        <taxon>Actinomycetes</taxon>
        <taxon>Propionibacteriales</taxon>
        <taxon>Propionibacteriaceae</taxon>
        <taxon>Propionibacterium</taxon>
    </lineage>
</organism>
<dbReference type="SUPFAM" id="SSF49303">
    <property type="entry name" value="beta-Galactosidase/glucuronidase domain"/>
    <property type="match status" value="1"/>
</dbReference>
<feature type="region of interest" description="Disordered" evidence="1">
    <location>
        <begin position="1"/>
        <end position="58"/>
    </location>
</feature>
<proteinExistence type="predicted"/>
<dbReference type="InterPro" id="IPR036156">
    <property type="entry name" value="Beta-gal/glucu_dom_sf"/>
</dbReference>
<dbReference type="Gene3D" id="3.20.20.80">
    <property type="entry name" value="Glycosidases"/>
    <property type="match status" value="1"/>
</dbReference>